<dbReference type="EMBL" id="BX572600">
    <property type="protein sequence ID" value="CAE27796.1"/>
    <property type="molecule type" value="Genomic_DNA"/>
</dbReference>
<evidence type="ECO:0000259" key="2">
    <source>
        <dbReference type="Pfam" id="PF02579"/>
    </source>
</evidence>
<dbReference type="HOGENOM" id="CLU_104194_3_2_5"/>
<dbReference type="InterPro" id="IPR036105">
    <property type="entry name" value="DiNase_FeMo-co_biosyn_sf"/>
</dbReference>
<dbReference type="CDD" id="cd00852">
    <property type="entry name" value="NifB"/>
    <property type="match status" value="1"/>
</dbReference>
<dbReference type="PANTHER" id="PTHR33937:SF1">
    <property type="entry name" value="IRON-MOLIBDENUM COFACTOR PROCESSING PROTEIN"/>
    <property type="match status" value="1"/>
</dbReference>
<keyword evidence="5" id="KW-1185">Reference proteome</keyword>
<organism evidence="3">
    <name type="scientific">Rhodopseudomonas palustris (strain ATCC BAA-98 / CGA009)</name>
    <dbReference type="NCBI Taxonomy" id="258594"/>
    <lineage>
        <taxon>Bacteria</taxon>
        <taxon>Pseudomonadati</taxon>
        <taxon>Pseudomonadota</taxon>
        <taxon>Alphaproteobacteria</taxon>
        <taxon>Hyphomicrobiales</taxon>
        <taxon>Nitrobacteraceae</taxon>
        <taxon>Rhodopseudomonas</taxon>
    </lineage>
</organism>
<dbReference type="EMBL" id="CP116810">
    <property type="protein sequence ID" value="WCL92518.1"/>
    <property type="molecule type" value="Genomic_DNA"/>
</dbReference>
<dbReference type="SUPFAM" id="SSF53146">
    <property type="entry name" value="Nitrogenase accessory factor-like"/>
    <property type="match status" value="1"/>
</dbReference>
<dbReference type="GeneID" id="66893414"/>
<dbReference type="InterPro" id="IPR003731">
    <property type="entry name" value="Di-Nase_FeMo-co_biosynth"/>
</dbReference>
<dbReference type="InterPro" id="IPR034165">
    <property type="entry name" value="NifB_C"/>
</dbReference>
<proteinExistence type="predicted"/>
<protein>
    <submittedName>
        <fullName evidence="4">NifB/NifX family molybdenum-iron cluster-binding protein</fullName>
    </submittedName>
    <submittedName>
        <fullName evidence="3">Possible nitrogenase NifB</fullName>
    </submittedName>
</protein>
<dbReference type="STRING" id="258594.RPA2355"/>
<dbReference type="AlphaFoldDB" id="Q6N7A3"/>
<keyword evidence="1" id="KW-0535">Nitrogen fixation</keyword>
<evidence type="ECO:0000313" key="3">
    <source>
        <dbReference type="EMBL" id="CAE27796.1"/>
    </source>
</evidence>
<evidence type="ECO:0000256" key="1">
    <source>
        <dbReference type="ARBA" id="ARBA00023231"/>
    </source>
</evidence>
<evidence type="ECO:0000313" key="5">
    <source>
        <dbReference type="Proteomes" id="UP000001426"/>
    </source>
</evidence>
<evidence type="ECO:0000313" key="4">
    <source>
        <dbReference type="EMBL" id="WCL92518.1"/>
    </source>
</evidence>
<dbReference type="Pfam" id="PF02579">
    <property type="entry name" value="Nitro_FeMo-Co"/>
    <property type="match status" value="1"/>
</dbReference>
<dbReference type="RefSeq" id="WP_011157908.1">
    <property type="nucleotide sequence ID" value="NZ_CP116810.1"/>
</dbReference>
<gene>
    <name evidence="3" type="ordered locus">RPA2355</name>
    <name evidence="4" type="ORF">TX73_012175</name>
</gene>
<dbReference type="PhylomeDB" id="Q6N7A3"/>
<reference evidence="4" key="1">
    <citation type="submission" date="2003-07" db="EMBL/GenBank/DDBJ databases">
        <authorList>
            <consortium name="Rhodopseudomonas genome consortium"/>
            <person name="Larimer F."/>
            <person name="Harwood C."/>
        </authorList>
    </citation>
    <scope>NUCLEOTIDE SEQUENCE</scope>
    <source>
        <strain evidence="4">CGA009</strain>
    </source>
</reference>
<sequence length="127" mass="13520">MGSPSSESGLIKVAIATGNGVGVTEHFGYATDFQIWDVSTSTPRLLETRRNIPGCGADRSAAQQRDPLDVSVDLVADCRAVVVAKIGECGVNRLAELNILAFETDDTVDSVVRELAESSLLRERCPA</sequence>
<name>Q6N7A3_RHOPA</name>
<accession>Q6N7A3</accession>
<reference evidence="4" key="3">
    <citation type="submission" date="2022-12" db="EMBL/GenBank/DDBJ databases">
        <title>Complete genome sequence of Rhodopseudomonas palustris CGA0092 and corrections to the R. palustris CGA009 genome sequence.</title>
        <authorList>
            <person name="Mazny B.R."/>
            <person name="Sheff O.F."/>
            <person name="LaSarre B."/>
            <person name="McKinlay A."/>
            <person name="McKinlay J.B."/>
        </authorList>
    </citation>
    <scope>NUCLEOTIDE SEQUENCE</scope>
    <source>
        <strain evidence="4">CGA009</strain>
    </source>
</reference>
<reference evidence="3 5" key="2">
    <citation type="journal article" date="2004" name="Nat. Biotechnol.">
        <title>Complete genome sequence of the metabolically versatile photosynthetic bacterium Rhodopseudomonas palustris.</title>
        <authorList>
            <person name="Larimer F.W."/>
            <person name="Chain P."/>
            <person name="Hauser L."/>
            <person name="Lamerdin J."/>
            <person name="Malfatti S."/>
            <person name="Do L."/>
            <person name="Land M.L."/>
            <person name="Pelletier D.A."/>
            <person name="Beatty J.T."/>
            <person name="Lang A.S."/>
            <person name="Tabita F.R."/>
            <person name="Gibson J.L."/>
            <person name="Hanson T.E."/>
            <person name="Bobst C."/>
            <person name="Torres J.L."/>
            <person name="Peres C."/>
            <person name="Harrison F.H."/>
            <person name="Gibson J."/>
            <person name="Harwood C.S."/>
        </authorList>
    </citation>
    <scope>NUCLEOTIDE SEQUENCE [LARGE SCALE GENOMIC DNA]</scope>
    <source>
        <strain evidence="5">ATCC BAA-98 / CGA009</strain>
        <strain evidence="3">CGA009</strain>
    </source>
</reference>
<dbReference type="Proteomes" id="UP000001426">
    <property type="component" value="Chromosome"/>
</dbReference>
<feature type="domain" description="Dinitrogenase iron-molybdenum cofactor biosynthesis" evidence="2">
    <location>
        <begin position="22"/>
        <end position="116"/>
    </location>
</feature>
<dbReference type="PANTHER" id="PTHR33937">
    <property type="entry name" value="IRON-MOLYBDENUM PROTEIN-RELATED-RELATED"/>
    <property type="match status" value="1"/>
</dbReference>
<dbReference type="Gene3D" id="3.30.420.130">
    <property type="entry name" value="Dinitrogenase iron-molybdenum cofactor biosynthesis domain"/>
    <property type="match status" value="1"/>
</dbReference>
<dbReference type="eggNOG" id="COG1433">
    <property type="taxonomic scope" value="Bacteria"/>
</dbReference>
<dbReference type="InterPro" id="IPR051840">
    <property type="entry name" value="NifX/NifY_domain"/>
</dbReference>
<dbReference type="KEGG" id="rpa:TX73_012175"/>